<dbReference type="GO" id="GO:0016787">
    <property type="term" value="F:hydrolase activity"/>
    <property type="evidence" value="ECO:0007669"/>
    <property type="project" value="UniProtKB-KW"/>
</dbReference>
<dbReference type="AlphaFoldDB" id="A0A4Q2DHD4"/>
<evidence type="ECO:0000313" key="6">
    <source>
        <dbReference type="EMBL" id="RXW18184.1"/>
    </source>
</evidence>
<keyword evidence="3" id="KW-0378">Hydrolase</keyword>
<dbReference type="EMBL" id="SDEE01000284">
    <property type="protein sequence ID" value="RXW18184.1"/>
    <property type="molecule type" value="Genomic_DNA"/>
</dbReference>
<dbReference type="Pfam" id="PF17778">
    <property type="entry name" value="WHD_BLACT"/>
    <property type="match status" value="1"/>
</dbReference>
<evidence type="ECO:0000259" key="5">
    <source>
        <dbReference type="SMART" id="SM00849"/>
    </source>
</evidence>
<reference evidence="6 7" key="1">
    <citation type="submission" date="2019-01" db="EMBL/GenBank/DDBJ databases">
        <title>Draft genome sequence of Psathyrella aberdarensis IHI B618.</title>
        <authorList>
            <person name="Buettner E."/>
            <person name="Kellner H."/>
        </authorList>
    </citation>
    <scope>NUCLEOTIDE SEQUENCE [LARGE SCALE GENOMIC DNA]</scope>
    <source>
        <strain evidence="6 7">IHI B618</strain>
    </source>
</reference>
<dbReference type="GO" id="GO:0044550">
    <property type="term" value="P:secondary metabolite biosynthetic process"/>
    <property type="evidence" value="ECO:0007669"/>
    <property type="project" value="TreeGrafter"/>
</dbReference>
<evidence type="ECO:0000256" key="1">
    <source>
        <dbReference type="ARBA" id="ARBA00006759"/>
    </source>
</evidence>
<dbReference type="PANTHER" id="PTHR23131:SF0">
    <property type="entry name" value="ENDORIBONUCLEASE LACTB2"/>
    <property type="match status" value="1"/>
</dbReference>
<comment type="caution">
    <text evidence="6">The sequence shown here is derived from an EMBL/GenBank/DDBJ whole genome shotgun (WGS) entry which is preliminary data.</text>
</comment>
<dbReference type="OrthoDB" id="17458at2759"/>
<evidence type="ECO:0000256" key="2">
    <source>
        <dbReference type="ARBA" id="ARBA00022723"/>
    </source>
</evidence>
<dbReference type="SMART" id="SM00849">
    <property type="entry name" value="Lactamase_B"/>
    <property type="match status" value="1"/>
</dbReference>
<dbReference type="InterPro" id="IPR041516">
    <property type="entry name" value="LACTB2_WH"/>
</dbReference>
<keyword evidence="2" id="KW-0479">Metal-binding</keyword>
<sequence length="342" mass="37789">MTTLEPIPNITKLSDRVTRILGQNPGKFTLQGTNVYLLGTSKPYILVDTGEGKEEFIPVLESALTSVPSDASLPDVSDIILSHWHGDHIGGIPSVLNLLQRLWAARNPGKPFPAPRLHKHPLRAEGPSEAEKQYYTLPKLLASLPKDLYTPAPSGSILHDLSESQILSGNDITLRFLHTPGHTHDSISIHVPEDRILYTADTVLGHGTAVFEDLSLYLSSLNKMLEAHATLEYGSLLPSHGPVVVDGKETIATYIKHRLEREAQVLDLLTSRAPPDGNKYWTTWDIVKVLYATYPENIWVPAMRGILLHLEKLVVDGKVKKVEGELENAKWEAVKETPSPSL</sequence>
<dbReference type="InterPro" id="IPR036388">
    <property type="entry name" value="WH-like_DNA-bd_sf"/>
</dbReference>
<dbReference type="CDD" id="cd07722">
    <property type="entry name" value="LACTB2-like_MBL-fold"/>
    <property type="match status" value="1"/>
</dbReference>
<accession>A0A4Q2DHD4</accession>
<dbReference type="Gene3D" id="1.10.10.10">
    <property type="entry name" value="Winged helix-like DNA-binding domain superfamily/Winged helix DNA-binding domain"/>
    <property type="match status" value="1"/>
</dbReference>
<evidence type="ECO:0000256" key="3">
    <source>
        <dbReference type="ARBA" id="ARBA00022801"/>
    </source>
</evidence>
<dbReference type="InterPro" id="IPR047921">
    <property type="entry name" value="LACTB2-like_MBL-fold"/>
</dbReference>
<dbReference type="InterPro" id="IPR036866">
    <property type="entry name" value="RibonucZ/Hydroxyglut_hydro"/>
</dbReference>
<evidence type="ECO:0000313" key="7">
    <source>
        <dbReference type="Proteomes" id="UP000290288"/>
    </source>
</evidence>
<comment type="similarity">
    <text evidence="1">Belongs to the metallo-beta-lactamase superfamily. Glyoxalase II family.</text>
</comment>
<dbReference type="Proteomes" id="UP000290288">
    <property type="component" value="Unassembled WGS sequence"/>
</dbReference>
<dbReference type="InterPro" id="IPR001279">
    <property type="entry name" value="Metallo-B-lactamas"/>
</dbReference>
<dbReference type="STRING" id="2316362.A0A4Q2DHD4"/>
<protein>
    <recommendedName>
        <fullName evidence="5">Metallo-beta-lactamase domain-containing protein</fullName>
    </recommendedName>
</protein>
<name>A0A4Q2DHD4_9AGAR</name>
<dbReference type="Gene3D" id="3.60.15.10">
    <property type="entry name" value="Ribonuclease Z/Hydroxyacylglutathione hydrolase-like"/>
    <property type="match status" value="1"/>
</dbReference>
<evidence type="ECO:0000256" key="4">
    <source>
        <dbReference type="ARBA" id="ARBA00022833"/>
    </source>
</evidence>
<dbReference type="PANTHER" id="PTHR23131">
    <property type="entry name" value="ENDORIBONUCLEASE LACTB2"/>
    <property type="match status" value="1"/>
</dbReference>
<organism evidence="6 7">
    <name type="scientific">Candolleomyces aberdarensis</name>
    <dbReference type="NCBI Taxonomy" id="2316362"/>
    <lineage>
        <taxon>Eukaryota</taxon>
        <taxon>Fungi</taxon>
        <taxon>Dikarya</taxon>
        <taxon>Basidiomycota</taxon>
        <taxon>Agaricomycotina</taxon>
        <taxon>Agaricomycetes</taxon>
        <taxon>Agaricomycetidae</taxon>
        <taxon>Agaricales</taxon>
        <taxon>Agaricineae</taxon>
        <taxon>Psathyrellaceae</taxon>
        <taxon>Candolleomyces</taxon>
    </lineage>
</organism>
<feature type="domain" description="Metallo-beta-lactamase" evidence="5">
    <location>
        <begin position="32"/>
        <end position="240"/>
    </location>
</feature>
<dbReference type="SUPFAM" id="SSF56281">
    <property type="entry name" value="Metallo-hydrolase/oxidoreductase"/>
    <property type="match status" value="1"/>
</dbReference>
<dbReference type="Pfam" id="PF00753">
    <property type="entry name" value="Lactamase_B"/>
    <property type="match status" value="1"/>
</dbReference>
<keyword evidence="7" id="KW-1185">Reference proteome</keyword>
<keyword evidence="4" id="KW-0862">Zinc</keyword>
<dbReference type="InterPro" id="IPR050662">
    <property type="entry name" value="Sec-metab_biosynth-thioest"/>
</dbReference>
<gene>
    <name evidence="6" type="ORF">EST38_g7666</name>
</gene>
<proteinExistence type="inferred from homology"/>
<dbReference type="GO" id="GO:0046872">
    <property type="term" value="F:metal ion binding"/>
    <property type="evidence" value="ECO:0007669"/>
    <property type="project" value="UniProtKB-KW"/>
</dbReference>